<comment type="caution">
    <text evidence="1">The sequence shown here is derived from an EMBL/GenBank/DDBJ whole genome shotgun (WGS) entry which is preliminary data.</text>
</comment>
<protein>
    <submittedName>
        <fullName evidence="1">Uncharacterized protein</fullName>
    </submittedName>
</protein>
<reference evidence="1 2" key="1">
    <citation type="submission" date="2020-02" db="EMBL/GenBank/DDBJ databases">
        <authorList>
            <person name="Criscuolo A."/>
        </authorList>
    </citation>
    <scope>NUCLEOTIDE SEQUENCE [LARGE SCALE GENOMIC DNA]</scope>
    <source>
        <strain evidence="1">CECT7796</strain>
    </source>
</reference>
<organism evidence="1 2">
    <name type="scientific">Flavobacterium collinsii</name>
    <dbReference type="NCBI Taxonomy" id="1114861"/>
    <lineage>
        <taxon>Bacteria</taxon>
        <taxon>Pseudomonadati</taxon>
        <taxon>Bacteroidota</taxon>
        <taxon>Flavobacteriia</taxon>
        <taxon>Flavobacteriales</taxon>
        <taxon>Flavobacteriaceae</taxon>
        <taxon>Flavobacterium</taxon>
    </lineage>
</organism>
<sequence length="50" mass="5912">MTISKIIEKIQVLESWLIKNPDSAERQLIEYDLKKLQTILQLRQNESKAN</sequence>
<dbReference type="RefSeq" id="WP_173968452.1">
    <property type="nucleotide sequence ID" value="NZ_BOVI01000001.1"/>
</dbReference>
<gene>
    <name evidence="1" type="ORF">FLACOL7796_04668</name>
</gene>
<proteinExistence type="predicted"/>
<evidence type="ECO:0000313" key="2">
    <source>
        <dbReference type="Proteomes" id="UP000474567"/>
    </source>
</evidence>
<name>A0ABM8KQ49_9FLAO</name>
<evidence type="ECO:0000313" key="1">
    <source>
        <dbReference type="EMBL" id="CAA9203269.1"/>
    </source>
</evidence>
<accession>A0ABM8KQ49</accession>
<keyword evidence="2" id="KW-1185">Reference proteome</keyword>
<dbReference type="EMBL" id="CADCST010000176">
    <property type="protein sequence ID" value="CAA9203269.1"/>
    <property type="molecule type" value="Genomic_DNA"/>
</dbReference>
<dbReference type="Proteomes" id="UP000474567">
    <property type="component" value="Unassembled WGS sequence"/>
</dbReference>